<accession>L1LEW0</accession>
<dbReference type="KEGG" id="beq:BEWA_040200"/>
<dbReference type="Proteomes" id="UP000031512">
    <property type="component" value="Unassembled WGS sequence"/>
</dbReference>
<keyword evidence="3" id="KW-1185">Reference proteome</keyword>
<dbReference type="RefSeq" id="XP_004833434.1">
    <property type="nucleotide sequence ID" value="XM_004833377.1"/>
</dbReference>
<evidence type="ECO:0000313" key="2">
    <source>
        <dbReference type="EMBL" id="EKX73982.1"/>
    </source>
</evidence>
<proteinExistence type="predicted"/>
<reference evidence="2 3" key="1">
    <citation type="journal article" date="2012" name="BMC Genomics">
        <title>Comparative genomic analysis and phylogenetic position of Theileria equi.</title>
        <authorList>
            <person name="Kappmeyer L.S."/>
            <person name="Thiagarajan M."/>
            <person name="Herndon D.R."/>
            <person name="Ramsay J.D."/>
            <person name="Caler E."/>
            <person name="Djikeng A."/>
            <person name="Gillespie J.J."/>
            <person name="Lau A.O."/>
            <person name="Roalson E.H."/>
            <person name="Silva J.C."/>
            <person name="Silva M.G."/>
            <person name="Suarez C.E."/>
            <person name="Ueti M.W."/>
            <person name="Nene V.M."/>
            <person name="Mealey R.H."/>
            <person name="Knowles D.P."/>
            <person name="Brayton K.A."/>
        </authorList>
    </citation>
    <scope>NUCLEOTIDE SEQUENCE [LARGE SCALE GENOMIC DNA]</scope>
    <source>
        <strain evidence="2 3">WA</strain>
    </source>
</reference>
<evidence type="ECO:0000313" key="3">
    <source>
        <dbReference type="Proteomes" id="UP000031512"/>
    </source>
</evidence>
<comment type="caution">
    <text evidence="2">The sequence shown here is derived from an EMBL/GenBank/DDBJ whole genome shotgun (WGS) entry which is preliminary data.</text>
</comment>
<feature type="coiled-coil region" evidence="1">
    <location>
        <begin position="123"/>
        <end position="150"/>
    </location>
</feature>
<gene>
    <name evidence="2" type="ORF">BEWA_040200</name>
</gene>
<keyword evidence="1" id="KW-0175">Coiled coil</keyword>
<protein>
    <submittedName>
        <fullName evidence="2">Uncharacterized protein</fullName>
    </submittedName>
</protein>
<organism evidence="2 3">
    <name type="scientific">Theileria equi strain WA</name>
    <dbReference type="NCBI Taxonomy" id="1537102"/>
    <lineage>
        <taxon>Eukaryota</taxon>
        <taxon>Sar</taxon>
        <taxon>Alveolata</taxon>
        <taxon>Apicomplexa</taxon>
        <taxon>Aconoidasida</taxon>
        <taxon>Piroplasmida</taxon>
        <taxon>Theileriidae</taxon>
        <taxon>Theileria</taxon>
    </lineage>
</organism>
<dbReference type="GeneID" id="15807430"/>
<evidence type="ECO:0000256" key="1">
    <source>
        <dbReference type="SAM" id="Coils"/>
    </source>
</evidence>
<dbReference type="VEuPathDB" id="PiroplasmaDB:BEWA_040200"/>
<name>L1LEW0_THEEQ</name>
<dbReference type="EMBL" id="ACOU01000002">
    <property type="protein sequence ID" value="EKX73982.1"/>
    <property type="molecule type" value="Genomic_DNA"/>
</dbReference>
<dbReference type="AlphaFoldDB" id="L1LEW0"/>
<sequence>MEGLGAILRASQLLRKAPIYGPKMSLLCNEMSFNPLKYSMQGVYRKWECSVALEQTFRCVEGTLDRRPNLAFEIPCYEKYGLDKDIRMSKSFWPEHGAGIGLHRLELMDRFGQKEYLLRRHRGGKVKNKLRNLEKKKKREQQALANKFTRDIFTKKTE</sequence>